<evidence type="ECO:0000256" key="17">
    <source>
        <dbReference type="ARBA" id="ARBA00047493"/>
    </source>
</evidence>
<evidence type="ECO:0000259" key="22">
    <source>
        <dbReference type="Pfam" id="PF08245"/>
    </source>
</evidence>
<dbReference type="Pfam" id="PF08245">
    <property type="entry name" value="Mur_ligase_M"/>
    <property type="match status" value="1"/>
</dbReference>
<dbReference type="EC" id="6.3.2.12" evidence="5"/>
<evidence type="ECO:0000256" key="18">
    <source>
        <dbReference type="ARBA" id="ARBA00047808"/>
    </source>
</evidence>
<comment type="catalytic activity">
    <reaction evidence="19">
        <text>(6R)-5,10-methylenetetrahydrofolyl-(gamma-L-Glu)(n) + L-glutamate + ATP = (6R)-5,10-methylenetetrahydrofolyl-(gamma-L-Glu)(n+1) + ADP + phosphate + H(+)</text>
        <dbReference type="Rhea" id="RHEA:51912"/>
        <dbReference type="Rhea" id="RHEA-COMP:13257"/>
        <dbReference type="Rhea" id="RHEA-COMP:13258"/>
        <dbReference type="ChEBI" id="CHEBI:15378"/>
        <dbReference type="ChEBI" id="CHEBI:29985"/>
        <dbReference type="ChEBI" id="CHEBI:30616"/>
        <dbReference type="ChEBI" id="CHEBI:43474"/>
        <dbReference type="ChEBI" id="CHEBI:136572"/>
        <dbReference type="ChEBI" id="CHEBI:456216"/>
        <dbReference type="EC" id="6.3.2.17"/>
    </reaction>
</comment>
<dbReference type="GO" id="GO:0046656">
    <property type="term" value="P:folic acid biosynthetic process"/>
    <property type="evidence" value="ECO:0007669"/>
    <property type="project" value="UniProtKB-KW"/>
</dbReference>
<comment type="caution">
    <text evidence="23">The sequence shown here is derived from an EMBL/GenBank/DDBJ whole genome shotgun (WGS) entry which is preliminary data.</text>
</comment>
<dbReference type="GO" id="GO:0008841">
    <property type="term" value="F:dihydrofolate synthase activity"/>
    <property type="evidence" value="ECO:0007669"/>
    <property type="project" value="UniProtKB-EC"/>
</dbReference>
<dbReference type="PANTHER" id="PTHR11136:SF0">
    <property type="entry name" value="DIHYDROFOLATE SYNTHETASE-RELATED"/>
    <property type="match status" value="1"/>
</dbReference>
<dbReference type="InterPro" id="IPR013221">
    <property type="entry name" value="Mur_ligase_cen"/>
</dbReference>
<keyword evidence="8" id="KW-0436">Ligase</keyword>
<evidence type="ECO:0000256" key="10">
    <source>
        <dbReference type="ARBA" id="ARBA00022741"/>
    </source>
</evidence>
<comment type="catalytic activity">
    <reaction evidence="18">
        <text>10-formyltetrahydrofolyl-(gamma-L-Glu)(n) + L-glutamate + ATP = 10-formyltetrahydrofolyl-(gamma-L-Glu)(n+1) + ADP + phosphate + H(+)</text>
        <dbReference type="Rhea" id="RHEA:51904"/>
        <dbReference type="Rhea" id="RHEA-COMP:13088"/>
        <dbReference type="Rhea" id="RHEA-COMP:14300"/>
        <dbReference type="ChEBI" id="CHEBI:15378"/>
        <dbReference type="ChEBI" id="CHEBI:29985"/>
        <dbReference type="ChEBI" id="CHEBI:30616"/>
        <dbReference type="ChEBI" id="CHEBI:43474"/>
        <dbReference type="ChEBI" id="CHEBI:134413"/>
        <dbReference type="ChEBI" id="CHEBI:456216"/>
        <dbReference type="EC" id="6.3.2.17"/>
    </reaction>
</comment>
<accession>A0A2H0LXL2</accession>
<evidence type="ECO:0000259" key="21">
    <source>
        <dbReference type="Pfam" id="PF02875"/>
    </source>
</evidence>
<dbReference type="InterPro" id="IPR018109">
    <property type="entry name" value="Folylpolyglutamate_synth_CS"/>
</dbReference>
<evidence type="ECO:0000256" key="15">
    <source>
        <dbReference type="ARBA" id="ARBA00030592"/>
    </source>
</evidence>
<evidence type="ECO:0000313" key="23">
    <source>
        <dbReference type="EMBL" id="PIQ89148.1"/>
    </source>
</evidence>
<evidence type="ECO:0000256" key="3">
    <source>
        <dbReference type="ARBA" id="ARBA00005150"/>
    </source>
</evidence>
<evidence type="ECO:0000256" key="13">
    <source>
        <dbReference type="ARBA" id="ARBA00022909"/>
    </source>
</evidence>
<evidence type="ECO:0000256" key="9">
    <source>
        <dbReference type="ARBA" id="ARBA00022723"/>
    </source>
</evidence>
<dbReference type="InterPro" id="IPR004101">
    <property type="entry name" value="Mur_ligase_C"/>
</dbReference>
<proteinExistence type="inferred from homology"/>
<dbReference type="InterPro" id="IPR036565">
    <property type="entry name" value="Mur-like_cat_sf"/>
</dbReference>
<evidence type="ECO:0000256" key="16">
    <source>
        <dbReference type="ARBA" id="ARBA00032510"/>
    </source>
</evidence>
<keyword evidence="11" id="KW-0067">ATP-binding</keyword>
<keyword evidence="10" id="KW-0547">Nucleotide-binding</keyword>
<comment type="catalytic activity">
    <reaction evidence="17">
        <text>(6S)-5,6,7,8-tetrahydrofolyl-(gamma-L-Glu)(n) + L-glutamate + ATP = (6S)-5,6,7,8-tetrahydrofolyl-(gamma-L-Glu)(n+1) + ADP + phosphate + H(+)</text>
        <dbReference type="Rhea" id="RHEA:10580"/>
        <dbReference type="Rhea" id="RHEA-COMP:14738"/>
        <dbReference type="Rhea" id="RHEA-COMP:14740"/>
        <dbReference type="ChEBI" id="CHEBI:15378"/>
        <dbReference type="ChEBI" id="CHEBI:29985"/>
        <dbReference type="ChEBI" id="CHEBI:30616"/>
        <dbReference type="ChEBI" id="CHEBI:43474"/>
        <dbReference type="ChEBI" id="CHEBI:141005"/>
        <dbReference type="ChEBI" id="CHEBI:456216"/>
        <dbReference type="EC" id="6.3.2.17"/>
    </reaction>
</comment>
<sequence>YILGQAGYRVGLYTSPHLSDLRERIRILAKSKELRAKSKEFEGMISKRDFCDIVERLRPVIDNFNKRSKHGSLTFFEVYTALAFIYFKEKKVDFTVLETGLGGRLDATNVVDPLVCAITPISLEHFGLLGDTITKIAREKAGIIKNQRPKTKGQRLIVVSAPQRWQARRVIRDRCRRAHAKLYEVGKEIKFKIQNSKFRVKGVLAEYPNLKIKLLGRHQAVNAATAVGVVEALKNYGVSVTVETIRKGLYKALWPGRFEIVKKNPLIILDGAQNKASSIALRDAVKELFKKKIILILGLSSDKDIKGVLKVLTPFAKKLILTKSNNPRAMALEILRESAERIKKNINLSLTENVPQALETAFNCAHKKDLILVTGSLFVVGEARDIIMKS</sequence>
<evidence type="ECO:0000256" key="7">
    <source>
        <dbReference type="ARBA" id="ARBA00019357"/>
    </source>
</evidence>
<evidence type="ECO:0000256" key="12">
    <source>
        <dbReference type="ARBA" id="ARBA00022842"/>
    </source>
</evidence>
<evidence type="ECO:0000256" key="14">
    <source>
        <dbReference type="ARBA" id="ARBA00030048"/>
    </source>
</evidence>
<evidence type="ECO:0000256" key="20">
    <source>
        <dbReference type="ARBA" id="ARBA00049161"/>
    </source>
</evidence>
<comment type="similarity">
    <text evidence="4">Belongs to the folylpolyglutamate synthase family.</text>
</comment>
<dbReference type="Gene3D" id="3.40.1190.10">
    <property type="entry name" value="Mur-like, catalytic domain"/>
    <property type="match status" value="1"/>
</dbReference>
<dbReference type="GO" id="GO:0004326">
    <property type="term" value="F:tetrahydrofolylpolyglutamate synthase activity"/>
    <property type="evidence" value="ECO:0007669"/>
    <property type="project" value="UniProtKB-EC"/>
</dbReference>
<evidence type="ECO:0000256" key="4">
    <source>
        <dbReference type="ARBA" id="ARBA00008276"/>
    </source>
</evidence>
<dbReference type="PANTHER" id="PTHR11136">
    <property type="entry name" value="FOLYLPOLYGLUTAMATE SYNTHASE-RELATED"/>
    <property type="match status" value="1"/>
</dbReference>
<evidence type="ECO:0000256" key="2">
    <source>
        <dbReference type="ARBA" id="ARBA00004799"/>
    </source>
</evidence>
<dbReference type="Pfam" id="PF02875">
    <property type="entry name" value="Mur_ligase_C"/>
    <property type="match status" value="1"/>
</dbReference>
<dbReference type="EMBL" id="PCWA01000069">
    <property type="protein sequence ID" value="PIQ89148.1"/>
    <property type="molecule type" value="Genomic_DNA"/>
</dbReference>
<comment type="catalytic activity">
    <reaction evidence="20">
        <text>7,8-dihydropteroate + L-glutamate + ATP = 7,8-dihydrofolate + ADP + phosphate + H(+)</text>
        <dbReference type="Rhea" id="RHEA:23584"/>
        <dbReference type="ChEBI" id="CHEBI:15378"/>
        <dbReference type="ChEBI" id="CHEBI:17839"/>
        <dbReference type="ChEBI" id="CHEBI:29985"/>
        <dbReference type="ChEBI" id="CHEBI:30616"/>
        <dbReference type="ChEBI" id="CHEBI:43474"/>
        <dbReference type="ChEBI" id="CHEBI:57451"/>
        <dbReference type="ChEBI" id="CHEBI:456216"/>
        <dbReference type="EC" id="6.3.2.12"/>
    </reaction>
</comment>
<comment type="pathway">
    <text evidence="3">Cofactor biosynthesis; tetrahydrofolylpolyglutamate biosynthesis.</text>
</comment>
<dbReference type="SUPFAM" id="SSF53623">
    <property type="entry name" value="MurD-like peptide ligases, catalytic domain"/>
    <property type="match status" value="1"/>
</dbReference>
<keyword evidence="13" id="KW-0289">Folate biosynthesis</keyword>
<evidence type="ECO:0000256" key="8">
    <source>
        <dbReference type="ARBA" id="ARBA00022598"/>
    </source>
</evidence>
<dbReference type="SUPFAM" id="SSF53244">
    <property type="entry name" value="MurD-like peptide ligases, peptide-binding domain"/>
    <property type="match status" value="1"/>
</dbReference>
<feature type="domain" description="Mur ligase C-terminal" evidence="21">
    <location>
        <begin position="256"/>
        <end position="376"/>
    </location>
</feature>
<dbReference type="EC" id="6.3.2.17" evidence="6"/>
<keyword evidence="12" id="KW-0460">Magnesium</keyword>
<dbReference type="GO" id="GO:0005524">
    <property type="term" value="F:ATP binding"/>
    <property type="evidence" value="ECO:0007669"/>
    <property type="project" value="UniProtKB-KW"/>
</dbReference>
<comment type="pathway">
    <text evidence="2">Cofactor biosynthesis; tetrahydrofolate biosynthesis; 7,8-dihydrofolate from 2-amino-4-hydroxy-6-hydroxymethyl-7,8-dihydropteridine diphosphate and 4-aminobenzoate: step 2/2.</text>
</comment>
<organism evidence="23 24">
    <name type="scientific">Candidatus Ghiorseimicrobium undicola</name>
    <dbReference type="NCBI Taxonomy" id="1974746"/>
    <lineage>
        <taxon>Bacteria</taxon>
        <taxon>Pseudomonadati</taxon>
        <taxon>Candidatus Omnitrophota</taxon>
        <taxon>Candidatus Ghiorseimicrobium</taxon>
    </lineage>
</organism>
<evidence type="ECO:0000313" key="24">
    <source>
        <dbReference type="Proteomes" id="UP000229641"/>
    </source>
</evidence>
<dbReference type="AlphaFoldDB" id="A0A2H0LXL2"/>
<evidence type="ECO:0000256" key="11">
    <source>
        <dbReference type="ARBA" id="ARBA00022840"/>
    </source>
</evidence>
<dbReference type="PIRSF" id="PIRSF001563">
    <property type="entry name" value="Folylpolyglu_synth"/>
    <property type="match status" value="1"/>
</dbReference>
<reference evidence="23 24" key="1">
    <citation type="submission" date="2017-09" db="EMBL/GenBank/DDBJ databases">
        <title>Depth-based differentiation of microbial function through sediment-hosted aquifers and enrichment of novel symbionts in the deep terrestrial subsurface.</title>
        <authorList>
            <person name="Probst A.J."/>
            <person name="Ladd B."/>
            <person name="Jarett J.K."/>
            <person name="Geller-Mcgrath D.E."/>
            <person name="Sieber C.M."/>
            <person name="Emerson J.B."/>
            <person name="Anantharaman K."/>
            <person name="Thomas B.C."/>
            <person name="Malmstrom R."/>
            <person name="Stieglmeier M."/>
            <person name="Klingl A."/>
            <person name="Woyke T."/>
            <person name="Ryan C.M."/>
            <person name="Banfield J.F."/>
        </authorList>
    </citation>
    <scope>NUCLEOTIDE SEQUENCE [LARGE SCALE GENOMIC DNA]</scope>
    <source>
        <strain evidence="23">CG11_big_fil_rev_8_21_14_0_20_42_13</strain>
    </source>
</reference>
<dbReference type="PROSITE" id="PS01012">
    <property type="entry name" value="FOLYLPOLYGLU_SYNT_2"/>
    <property type="match status" value="1"/>
</dbReference>
<dbReference type="InterPro" id="IPR036615">
    <property type="entry name" value="Mur_ligase_C_dom_sf"/>
</dbReference>
<comment type="function">
    <text evidence="1">Functions in two distinct reactions of the de novo folate biosynthetic pathway. Catalyzes the addition of a glutamate residue to dihydropteroate (7,8-dihydropteroate or H2Pte) to form dihydrofolate (7,8-dihydrofolate monoglutamate or H2Pte-Glu). Also catalyzes successive additions of L-glutamate to tetrahydrofolate or 10-formyltetrahydrofolate or 5,10-methylenetetrahydrofolate, leading to folylpolyglutamate derivatives.</text>
</comment>
<dbReference type="GO" id="GO:0005737">
    <property type="term" value="C:cytoplasm"/>
    <property type="evidence" value="ECO:0007669"/>
    <property type="project" value="TreeGrafter"/>
</dbReference>
<protein>
    <recommendedName>
        <fullName evidence="7">Dihydrofolate synthase/folylpolyglutamate synthase</fullName>
        <ecNumber evidence="5">6.3.2.12</ecNumber>
        <ecNumber evidence="6">6.3.2.17</ecNumber>
    </recommendedName>
    <alternativeName>
        <fullName evidence="16">Folylpoly-gamma-glutamate synthetase-dihydrofolate synthetase</fullName>
    </alternativeName>
    <alternativeName>
        <fullName evidence="14">Folylpolyglutamate synthetase</fullName>
    </alternativeName>
    <alternativeName>
        <fullName evidence="15">Tetrahydrofolylpolyglutamate synthase</fullName>
    </alternativeName>
</protein>
<dbReference type="Gene3D" id="3.90.190.20">
    <property type="entry name" value="Mur ligase, C-terminal domain"/>
    <property type="match status" value="1"/>
</dbReference>
<evidence type="ECO:0000256" key="19">
    <source>
        <dbReference type="ARBA" id="ARBA00049035"/>
    </source>
</evidence>
<dbReference type="Proteomes" id="UP000229641">
    <property type="component" value="Unassembled WGS sequence"/>
</dbReference>
<evidence type="ECO:0000256" key="6">
    <source>
        <dbReference type="ARBA" id="ARBA00013025"/>
    </source>
</evidence>
<dbReference type="InterPro" id="IPR001645">
    <property type="entry name" value="Folylpolyglutamate_synth"/>
</dbReference>
<evidence type="ECO:0000256" key="5">
    <source>
        <dbReference type="ARBA" id="ARBA00013023"/>
    </source>
</evidence>
<feature type="non-terminal residue" evidence="23">
    <location>
        <position position="1"/>
    </location>
</feature>
<evidence type="ECO:0000256" key="1">
    <source>
        <dbReference type="ARBA" id="ARBA00002714"/>
    </source>
</evidence>
<dbReference type="GO" id="GO:0046872">
    <property type="term" value="F:metal ion binding"/>
    <property type="evidence" value="ECO:0007669"/>
    <property type="project" value="UniProtKB-KW"/>
</dbReference>
<name>A0A2H0LXL2_9BACT</name>
<keyword evidence="9" id="KW-0479">Metal-binding</keyword>
<dbReference type="NCBIfam" id="TIGR01499">
    <property type="entry name" value="folC"/>
    <property type="match status" value="1"/>
</dbReference>
<feature type="domain" description="Mur ligase central" evidence="22">
    <location>
        <begin position="84"/>
        <end position="229"/>
    </location>
</feature>
<gene>
    <name evidence="23" type="ORF">COV72_04485</name>
</gene>